<sequence length="116" mass="12750">MTNETRPTFQDRLDRIEKINASGGAFEATGALGRSYFDAMRPPARRSLPWKGMTFFFAGALLFKGTVYAWLGAAYDTRVAELAAGNPLERFGAWLMKAEPATHVVAAALRPFLHLG</sequence>
<evidence type="ECO:0000256" key="1">
    <source>
        <dbReference type="SAM" id="Phobius"/>
    </source>
</evidence>
<reference evidence="2 3" key="1">
    <citation type="submission" date="2016-10" db="EMBL/GenBank/DDBJ databases">
        <title>Rhodobacter sp. LPB0142, isolated from sea water.</title>
        <authorList>
            <person name="Kim E."/>
            <person name="Yi H."/>
        </authorList>
    </citation>
    <scope>NUCLEOTIDE SEQUENCE [LARGE SCALE GENOMIC DNA]</scope>
    <source>
        <strain evidence="2 3">LPB0142</strain>
    </source>
</reference>
<dbReference type="KEGG" id="rhp:LPB142_13545"/>
<name>A0A1D9MEF1_9RHOB</name>
<proteinExistence type="predicted"/>
<organism evidence="2 3">
    <name type="scientific">Rhodobacter xanthinilyticus</name>
    <dbReference type="NCBI Taxonomy" id="1850250"/>
    <lineage>
        <taxon>Bacteria</taxon>
        <taxon>Pseudomonadati</taxon>
        <taxon>Pseudomonadota</taxon>
        <taxon>Alphaproteobacteria</taxon>
        <taxon>Rhodobacterales</taxon>
        <taxon>Rhodobacter group</taxon>
        <taxon>Rhodobacter</taxon>
    </lineage>
</organism>
<keyword evidence="1" id="KW-1133">Transmembrane helix</keyword>
<dbReference type="Proteomes" id="UP000176562">
    <property type="component" value="Chromosome"/>
</dbReference>
<evidence type="ECO:0000313" key="2">
    <source>
        <dbReference type="EMBL" id="AOZ70216.1"/>
    </source>
</evidence>
<accession>A0A1D9MEF1</accession>
<keyword evidence="1" id="KW-0472">Membrane</keyword>
<dbReference type="AlphaFoldDB" id="A0A1D9MEF1"/>
<dbReference type="STRING" id="1850250.LPB142_13545"/>
<keyword evidence="3" id="KW-1185">Reference proteome</keyword>
<dbReference type="EMBL" id="CP017781">
    <property type="protein sequence ID" value="AOZ70216.1"/>
    <property type="molecule type" value="Genomic_DNA"/>
</dbReference>
<gene>
    <name evidence="2" type="ORF">LPB142_13545</name>
</gene>
<evidence type="ECO:0000313" key="3">
    <source>
        <dbReference type="Proteomes" id="UP000176562"/>
    </source>
</evidence>
<keyword evidence="1" id="KW-0812">Transmembrane</keyword>
<dbReference type="RefSeq" id="WP_068764975.1">
    <property type="nucleotide sequence ID" value="NZ_CP017781.1"/>
</dbReference>
<protein>
    <submittedName>
        <fullName evidence="2">Uncharacterized protein</fullName>
    </submittedName>
</protein>
<feature type="transmembrane region" description="Helical" evidence="1">
    <location>
        <begin position="50"/>
        <end position="71"/>
    </location>
</feature>